<name>A0AAV1HWS6_9CHLO</name>
<organism evidence="1 2">
    <name type="scientific">Coccomyxa viridis</name>
    <dbReference type="NCBI Taxonomy" id="1274662"/>
    <lineage>
        <taxon>Eukaryota</taxon>
        <taxon>Viridiplantae</taxon>
        <taxon>Chlorophyta</taxon>
        <taxon>core chlorophytes</taxon>
        <taxon>Trebouxiophyceae</taxon>
        <taxon>Trebouxiophyceae incertae sedis</taxon>
        <taxon>Coccomyxaceae</taxon>
        <taxon>Coccomyxa</taxon>
    </lineage>
</organism>
<dbReference type="AlphaFoldDB" id="A0AAV1HWS6"/>
<dbReference type="EMBL" id="CAUYUE010000002">
    <property type="protein sequence ID" value="CAK0739666.1"/>
    <property type="molecule type" value="Genomic_DNA"/>
</dbReference>
<dbReference type="Proteomes" id="UP001314263">
    <property type="component" value="Unassembled WGS sequence"/>
</dbReference>
<comment type="caution">
    <text evidence="1">The sequence shown here is derived from an EMBL/GenBank/DDBJ whole genome shotgun (WGS) entry which is preliminary data.</text>
</comment>
<protein>
    <submittedName>
        <fullName evidence="1">Uncharacterized protein</fullName>
    </submittedName>
</protein>
<evidence type="ECO:0000313" key="1">
    <source>
        <dbReference type="EMBL" id="CAK0739666.1"/>
    </source>
</evidence>
<sequence>MDSDLPMVRTVIGWCAHEQSERAVPSRTLLPVSPLAEMLQQQPQSRSLPRLRIKTRPAAEVETGGTSVPLRCRTASSEECSSSIHTSSPPISIPYACARLHGAMNVEGQILEDLSINPEAYHTRMPSSIVGAPHSIGASCDMDCAASHSSTVAEAQLQGLLAHAKQGQDGLHMVSVVEAMLYAAEEHDRLLLDCEHERLHHPEDCMFDIDLPAAVFCQ</sequence>
<accession>A0AAV1HWS6</accession>
<keyword evidence="2" id="KW-1185">Reference proteome</keyword>
<evidence type="ECO:0000313" key="2">
    <source>
        <dbReference type="Proteomes" id="UP001314263"/>
    </source>
</evidence>
<gene>
    <name evidence="1" type="ORF">CVIRNUC_001185</name>
</gene>
<proteinExistence type="predicted"/>
<reference evidence="1 2" key="1">
    <citation type="submission" date="2023-10" db="EMBL/GenBank/DDBJ databases">
        <authorList>
            <person name="Maclean D."/>
            <person name="Macfadyen A."/>
        </authorList>
    </citation>
    <scope>NUCLEOTIDE SEQUENCE [LARGE SCALE GENOMIC DNA]</scope>
</reference>